<feature type="transmembrane region" description="Helical" evidence="1">
    <location>
        <begin position="47"/>
        <end position="64"/>
    </location>
</feature>
<keyword evidence="1" id="KW-0472">Membrane</keyword>
<evidence type="ECO:0000256" key="1">
    <source>
        <dbReference type="SAM" id="Phobius"/>
    </source>
</evidence>
<protein>
    <submittedName>
        <fullName evidence="2">Uncharacterized protein</fullName>
    </submittedName>
</protein>
<dbReference type="OrthoDB" id="4229552at2"/>
<keyword evidence="1" id="KW-0812">Transmembrane</keyword>
<comment type="caution">
    <text evidence="2">The sequence shown here is derived from an EMBL/GenBank/DDBJ whole genome shotgun (WGS) entry which is preliminary data.</text>
</comment>
<organism evidence="2 3">
    <name type="scientific">Streptomyces populi</name>
    <dbReference type="NCBI Taxonomy" id="2058924"/>
    <lineage>
        <taxon>Bacteria</taxon>
        <taxon>Bacillati</taxon>
        <taxon>Actinomycetota</taxon>
        <taxon>Actinomycetes</taxon>
        <taxon>Kitasatosporales</taxon>
        <taxon>Streptomycetaceae</taxon>
        <taxon>Streptomyces</taxon>
    </lineage>
</organism>
<evidence type="ECO:0000313" key="2">
    <source>
        <dbReference type="EMBL" id="PKT73428.1"/>
    </source>
</evidence>
<dbReference type="Proteomes" id="UP000236178">
    <property type="component" value="Unassembled WGS sequence"/>
</dbReference>
<sequence>MDDRSRPASPGSAITGAERRAESRTEVLSTALVGVLAFALASGSWQWFSTYLGVTLLALILAFSRPPDPLTGGRGSYVRGLAAYSLVVGLCVAMAVAPAMQRWEWLFPMPGTRAKCAHLGSYAALHAQAVLNDLAGQDGAALAYARSDRSEHAVNDCLASTTTLWLPVYALAAALLAALGAWLVSRRGTSRETAGEP</sequence>
<feature type="transmembrane region" description="Helical" evidence="1">
    <location>
        <begin position="164"/>
        <end position="184"/>
    </location>
</feature>
<keyword evidence="3" id="KW-1185">Reference proteome</keyword>
<accession>A0A2I0SU27</accession>
<keyword evidence="1" id="KW-1133">Transmembrane helix</keyword>
<gene>
    <name evidence="2" type="ORF">CW362_08775</name>
</gene>
<dbReference type="AlphaFoldDB" id="A0A2I0SU27"/>
<name>A0A2I0SU27_9ACTN</name>
<feature type="transmembrane region" description="Helical" evidence="1">
    <location>
        <begin position="76"/>
        <end position="100"/>
    </location>
</feature>
<dbReference type="EMBL" id="PJOS01000011">
    <property type="protein sequence ID" value="PKT73428.1"/>
    <property type="molecule type" value="Genomic_DNA"/>
</dbReference>
<reference evidence="2 3" key="1">
    <citation type="submission" date="2017-12" db="EMBL/GenBank/DDBJ databases">
        <title>Streptomyces populusis sp. nov., a novel endophytic actinobacterium isolated from stems of Populus adenopoda Maxim.</title>
        <authorList>
            <person name="Wang Z."/>
        </authorList>
    </citation>
    <scope>NUCLEOTIDE SEQUENCE [LARGE SCALE GENOMIC DNA]</scope>
    <source>
        <strain evidence="2 3">A249</strain>
    </source>
</reference>
<evidence type="ECO:0000313" key="3">
    <source>
        <dbReference type="Proteomes" id="UP000236178"/>
    </source>
</evidence>
<dbReference type="RefSeq" id="WP_103548798.1">
    <property type="nucleotide sequence ID" value="NZ_JBHJSK010000008.1"/>
</dbReference>
<proteinExistence type="predicted"/>